<dbReference type="InterPro" id="IPR001497">
    <property type="entry name" value="MethylDNA_cys_MeTrfase_AS"/>
</dbReference>
<feature type="domain" description="Methylated-DNA-[protein]-cysteine S-methyltransferase DNA binding" evidence="8">
    <location>
        <begin position="22"/>
        <end position="99"/>
    </location>
</feature>
<protein>
    <submittedName>
        <fullName evidence="9">6-O-methylguanine DNA methyltransferase</fullName>
    </submittedName>
</protein>
<dbReference type="NCBIfam" id="TIGR00589">
    <property type="entry name" value="ogt"/>
    <property type="match status" value="1"/>
</dbReference>
<dbReference type="PROSITE" id="PS00374">
    <property type="entry name" value="MGMT"/>
    <property type="match status" value="1"/>
</dbReference>
<keyword evidence="5" id="KW-0234">DNA repair</keyword>
<organism evidence="9 10">
    <name type="scientific">Candidatus Magasanikbacteria bacterium CG10_big_fil_rev_8_21_14_0_10_36_16</name>
    <dbReference type="NCBI Taxonomy" id="1974645"/>
    <lineage>
        <taxon>Bacteria</taxon>
        <taxon>Candidatus Magasanikiibacteriota</taxon>
    </lineage>
</organism>
<dbReference type="PANTHER" id="PTHR10815:SF13">
    <property type="entry name" value="METHYLATED-DNA--PROTEIN-CYSTEINE METHYLTRANSFERASE"/>
    <property type="match status" value="1"/>
</dbReference>
<reference evidence="10" key="1">
    <citation type="submission" date="2017-09" db="EMBL/GenBank/DDBJ databases">
        <title>Depth-based differentiation of microbial function through sediment-hosted aquifers and enrichment of novel symbionts in the deep terrestrial subsurface.</title>
        <authorList>
            <person name="Probst A.J."/>
            <person name="Ladd B."/>
            <person name="Jarett J.K."/>
            <person name="Geller-Mcgrath D.E."/>
            <person name="Sieber C.M.K."/>
            <person name="Emerson J.B."/>
            <person name="Anantharaman K."/>
            <person name="Thomas B.C."/>
            <person name="Malmstrom R."/>
            <person name="Stieglmeier M."/>
            <person name="Klingl A."/>
            <person name="Woyke T."/>
            <person name="Ryan C.M."/>
            <person name="Banfield J.F."/>
        </authorList>
    </citation>
    <scope>NUCLEOTIDE SEQUENCE [LARGE SCALE GENOMIC DNA]</scope>
</reference>
<dbReference type="InterPro" id="IPR014048">
    <property type="entry name" value="MethylDNA_cys_MeTrfase_DNA-bd"/>
</dbReference>
<accession>A0A2H0TYG5</accession>
<dbReference type="CDD" id="cd06445">
    <property type="entry name" value="ATase"/>
    <property type="match status" value="1"/>
</dbReference>
<evidence type="ECO:0000256" key="5">
    <source>
        <dbReference type="ARBA" id="ARBA00023204"/>
    </source>
</evidence>
<evidence type="ECO:0000256" key="1">
    <source>
        <dbReference type="ARBA" id="ARBA00001286"/>
    </source>
</evidence>
<comment type="caution">
    <text evidence="9">The sequence shown here is derived from an EMBL/GenBank/DDBJ whole genome shotgun (WGS) entry which is preliminary data.</text>
</comment>
<evidence type="ECO:0000256" key="2">
    <source>
        <dbReference type="ARBA" id="ARBA00022603"/>
    </source>
</evidence>
<dbReference type="EMBL" id="PFBU01000053">
    <property type="protein sequence ID" value="PIR78260.1"/>
    <property type="molecule type" value="Genomic_DNA"/>
</dbReference>
<sequence>MKNYARVGKRQGKPAYRTPSSFKNNVYNIVSRIPKGKVLTYKEVAHKAGSPKAYCAVGNLLNKNYDPNIPCHRVVRSDGKIGGYNRGSEKKKDILEREKAI</sequence>
<evidence type="ECO:0000256" key="7">
    <source>
        <dbReference type="SAM" id="MobiDB-lite"/>
    </source>
</evidence>
<keyword evidence="4" id="KW-0227">DNA damage</keyword>
<dbReference type="InterPro" id="IPR036388">
    <property type="entry name" value="WH-like_DNA-bd_sf"/>
</dbReference>
<dbReference type="GO" id="GO:0006281">
    <property type="term" value="P:DNA repair"/>
    <property type="evidence" value="ECO:0007669"/>
    <property type="project" value="UniProtKB-KW"/>
</dbReference>
<comment type="catalytic activity">
    <reaction evidence="6">
        <text>a 6-O-methyl-2'-deoxyguanosine in DNA + L-cysteinyl-[protein] = S-methyl-L-cysteinyl-[protein] + a 2'-deoxyguanosine in DNA</text>
        <dbReference type="Rhea" id="RHEA:24000"/>
        <dbReference type="Rhea" id="RHEA-COMP:10131"/>
        <dbReference type="Rhea" id="RHEA-COMP:10132"/>
        <dbReference type="Rhea" id="RHEA-COMP:11367"/>
        <dbReference type="Rhea" id="RHEA-COMP:11368"/>
        <dbReference type="ChEBI" id="CHEBI:29950"/>
        <dbReference type="ChEBI" id="CHEBI:82612"/>
        <dbReference type="ChEBI" id="CHEBI:85445"/>
        <dbReference type="ChEBI" id="CHEBI:85448"/>
        <dbReference type="EC" id="2.1.1.63"/>
    </reaction>
</comment>
<evidence type="ECO:0000256" key="3">
    <source>
        <dbReference type="ARBA" id="ARBA00022679"/>
    </source>
</evidence>
<feature type="region of interest" description="Disordered" evidence="7">
    <location>
        <begin position="80"/>
        <end position="101"/>
    </location>
</feature>
<dbReference type="SUPFAM" id="SSF46767">
    <property type="entry name" value="Methylated DNA-protein cysteine methyltransferase, C-terminal domain"/>
    <property type="match status" value="1"/>
</dbReference>
<dbReference type="PANTHER" id="PTHR10815">
    <property type="entry name" value="METHYLATED-DNA--PROTEIN-CYSTEINE METHYLTRANSFERASE"/>
    <property type="match status" value="1"/>
</dbReference>
<dbReference type="Proteomes" id="UP000230852">
    <property type="component" value="Unassembled WGS sequence"/>
</dbReference>
<proteinExistence type="predicted"/>
<evidence type="ECO:0000256" key="6">
    <source>
        <dbReference type="ARBA" id="ARBA00049348"/>
    </source>
</evidence>
<feature type="compositionally biased region" description="Basic and acidic residues" evidence="7">
    <location>
        <begin position="87"/>
        <end position="101"/>
    </location>
</feature>
<keyword evidence="3 9" id="KW-0808">Transferase</keyword>
<dbReference type="GO" id="GO:0032259">
    <property type="term" value="P:methylation"/>
    <property type="evidence" value="ECO:0007669"/>
    <property type="project" value="UniProtKB-KW"/>
</dbReference>
<evidence type="ECO:0000313" key="10">
    <source>
        <dbReference type="Proteomes" id="UP000230852"/>
    </source>
</evidence>
<comment type="catalytic activity">
    <reaction evidence="1">
        <text>a 4-O-methyl-thymidine in DNA + L-cysteinyl-[protein] = a thymidine in DNA + S-methyl-L-cysteinyl-[protein]</text>
        <dbReference type="Rhea" id="RHEA:53428"/>
        <dbReference type="Rhea" id="RHEA-COMP:10131"/>
        <dbReference type="Rhea" id="RHEA-COMP:10132"/>
        <dbReference type="Rhea" id="RHEA-COMP:13555"/>
        <dbReference type="Rhea" id="RHEA-COMP:13556"/>
        <dbReference type="ChEBI" id="CHEBI:29950"/>
        <dbReference type="ChEBI" id="CHEBI:82612"/>
        <dbReference type="ChEBI" id="CHEBI:137386"/>
        <dbReference type="ChEBI" id="CHEBI:137387"/>
        <dbReference type="EC" id="2.1.1.63"/>
    </reaction>
</comment>
<name>A0A2H0TYG5_9BACT</name>
<dbReference type="InterPro" id="IPR036217">
    <property type="entry name" value="MethylDNA_cys_MeTrfase_DNAb"/>
</dbReference>
<keyword evidence="2 9" id="KW-0489">Methyltransferase</keyword>
<dbReference type="GO" id="GO:0003908">
    <property type="term" value="F:methylated-DNA-[protein]-cysteine S-methyltransferase activity"/>
    <property type="evidence" value="ECO:0007669"/>
    <property type="project" value="UniProtKB-EC"/>
</dbReference>
<evidence type="ECO:0000313" key="9">
    <source>
        <dbReference type="EMBL" id="PIR78260.1"/>
    </source>
</evidence>
<evidence type="ECO:0000259" key="8">
    <source>
        <dbReference type="Pfam" id="PF01035"/>
    </source>
</evidence>
<dbReference type="AlphaFoldDB" id="A0A2H0TYG5"/>
<evidence type="ECO:0000256" key="4">
    <source>
        <dbReference type="ARBA" id="ARBA00022763"/>
    </source>
</evidence>
<gene>
    <name evidence="9" type="ORF">COU28_02645</name>
</gene>
<dbReference type="Pfam" id="PF01035">
    <property type="entry name" value="DNA_binding_1"/>
    <property type="match status" value="1"/>
</dbReference>
<dbReference type="Gene3D" id="1.10.10.10">
    <property type="entry name" value="Winged helix-like DNA-binding domain superfamily/Winged helix DNA-binding domain"/>
    <property type="match status" value="1"/>
</dbReference>